<proteinExistence type="predicted"/>
<keyword evidence="3" id="KW-1185">Reference proteome</keyword>
<accession>A0A0N4VK94</accession>
<evidence type="ECO:0000313" key="3">
    <source>
        <dbReference type="Proteomes" id="UP000274131"/>
    </source>
</evidence>
<dbReference type="AlphaFoldDB" id="A0A0N4VK94"/>
<evidence type="ECO:0000313" key="4">
    <source>
        <dbReference type="WBParaSite" id="EVEC_0001128201-mRNA-1"/>
    </source>
</evidence>
<gene>
    <name evidence="2" type="ORF">EVEC_LOCUS10590</name>
</gene>
<evidence type="ECO:0000256" key="1">
    <source>
        <dbReference type="SAM" id="MobiDB-lite"/>
    </source>
</evidence>
<dbReference type="EMBL" id="UXUI01010980">
    <property type="protein sequence ID" value="VDD95839.1"/>
    <property type="molecule type" value="Genomic_DNA"/>
</dbReference>
<feature type="compositionally biased region" description="Polar residues" evidence="1">
    <location>
        <begin position="149"/>
        <end position="159"/>
    </location>
</feature>
<dbReference type="Proteomes" id="UP000274131">
    <property type="component" value="Unassembled WGS sequence"/>
</dbReference>
<sequence length="184" mass="19658">MILDGSSLCPSGCLLFNATGRANESSGQSESFVAGDVKGGIQSWDGGKWAKAVVSTAVLKLVLRRKLTGIHVFTIFAIWKLIGETRGKEVEENEMQGGRKETGFGALLAHTNTDQLTIKLTVRRHYAMIASSSSAIQEEVPKSDAIEETSATGRGTVQENGEKADETDGDLVTRTPKVADCASR</sequence>
<protein>
    <submittedName>
        <fullName evidence="2 4">Uncharacterized protein</fullName>
    </submittedName>
</protein>
<name>A0A0N4VK94_ENTVE</name>
<feature type="region of interest" description="Disordered" evidence="1">
    <location>
        <begin position="138"/>
        <end position="184"/>
    </location>
</feature>
<reference evidence="4" key="1">
    <citation type="submission" date="2017-02" db="UniProtKB">
        <authorList>
            <consortium name="WormBaseParasite"/>
        </authorList>
    </citation>
    <scope>IDENTIFICATION</scope>
</reference>
<evidence type="ECO:0000313" key="2">
    <source>
        <dbReference type="EMBL" id="VDD95839.1"/>
    </source>
</evidence>
<dbReference type="WBParaSite" id="EVEC_0001128201-mRNA-1">
    <property type="protein sequence ID" value="EVEC_0001128201-mRNA-1"/>
    <property type="gene ID" value="EVEC_0001128201"/>
</dbReference>
<reference evidence="2 3" key="2">
    <citation type="submission" date="2018-10" db="EMBL/GenBank/DDBJ databases">
        <authorList>
            <consortium name="Pathogen Informatics"/>
        </authorList>
    </citation>
    <scope>NUCLEOTIDE SEQUENCE [LARGE SCALE GENOMIC DNA]</scope>
</reference>
<organism evidence="4">
    <name type="scientific">Enterobius vermicularis</name>
    <name type="common">Human pinworm</name>
    <dbReference type="NCBI Taxonomy" id="51028"/>
    <lineage>
        <taxon>Eukaryota</taxon>
        <taxon>Metazoa</taxon>
        <taxon>Ecdysozoa</taxon>
        <taxon>Nematoda</taxon>
        <taxon>Chromadorea</taxon>
        <taxon>Rhabditida</taxon>
        <taxon>Spirurina</taxon>
        <taxon>Oxyuridomorpha</taxon>
        <taxon>Oxyuroidea</taxon>
        <taxon>Oxyuridae</taxon>
        <taxon>Enterobius</taxon>
    </lineage>
</organism>